<evidence type="ECO:0000256" key="1">
    <source>
        <dbReference type="ARBA" id="ARBA00001964"/>
    </source>
</evidence>
<name>Q2JGZ0_FRACC</name>
<dbReference type="CDD" id="cd02000">
    <property type="entry name" value="TPP_E1_PDC_ADC_BCADC"/>
    <property type="match status" value="1"/>
</dbReference>
<dbReference type="InterPro" id="IPR050771">
    <property type="entry name" value="Alpha-ketoacid_DH_E1_comp"/>
</dbReference>
<dbReference type="EMBL" id="CP000249">
    <property type="protein sequence ID" value="ABD09452.1"/>
    <property type="molecule type" value="Genomic_DNA"/>
</dbReference>
<feature type="compositionally biased region" description="Low complexity" evidence="4">
    <location>
        <begin position="12"/>
        <end position="23"/>
    </location>
</feature>
<evidence type="ECO:0000256" key="4">
    <source>
        <dbReference type="SAM" id="MobiDB-lite"/>
    </source>
</evidence>
<sequence length="399" mass="42920">MQLLTPTGHRITTASTTTAAGPDAPGPDPSRARAGGVDAAGADPPRTAVDLAAQIADLTDDDLYGLYRDMVFIRRFDEEATSLQRQGELGLWASLRGQEAAQVGSGRALRPGDMVFPSYREHGVAWCRGVRPREILAIYRGTTLGGWDPGTHGCALYSIVVGSQALHATGYAMGIARDGTNDAAIAYFGDGASSEGDVSEAFGWASVFAAPLVFFCQNNQWAISAPARRQSRIEIVHRAAGFGFPGVRVDGNDVLACLAVTRWALATARAGRGPVLVEAVTYRMNPHTTADDPSRYRPKGELDMWRRRDPLDRMRAYLTARGLLTEESLRQLAIEADSFAHELRAQCVALPDPIPASLFDHVQVAENELVTAQRSALAAMFDVEGPGVEDEMGVPEGNR</sequence>
<keyword evidence="3" id="KW-0786">Thiamine pyrophosphate</keyword>
<dbReference type="KEGG" id="fra:Francci3_0058"/>
<gene>
    <name evidence="6" type="ordered locus">Francci3_0058</name>
</gene>
<feature type="region of interest" description="Disordered" evidence="4">
    <location>
        <begin position="1"/>
        <end position="43"/>
    </location>
</feature>
<evidence type="ECO:0000256" key="2">
    <source>
        <dbReference type="ARBA" id="ARBA00023002"/>
    </source>
</evidence>
<dbReference type="InterPro" id="IPR017596">
    <property type="entry name" value="PdhA/BkdA"/>
</dbReference>
<keyword evidence="6" id="KW-0670">Pyruvate</keyword>
<feature type="compositionally biased region" description="Low complexity" evidence="4">
    <location>
        <begin position="32"/>
        <end position="43"/>
    </location>
</feature>
<keyword evidence="2 6" id="KW-0560">Oxidoreductase</keyword>
<evidence type="ECO:0000313" key="7">
    <source>
        <dbReference type="Proteomes" id="UP000001937"/>
    </source>
</evidence>
<dbReference type="NCBIfam" id="TIGR03181">
    <property type="entry name" value="PDH_E1_alph_x"/>
    <property type="match status" value="1"/>
</dbReference>
<dbReference type="GO" id="GO:0000287">
    <property type="term" value="F:magnesium ion binding"/>
    <property type="evidence" value="ECO:0007669"/>
    <property type="project" value="UniProtKB-ARBA"/>
</dbReference>
<dbReference type="EC" id="1.2.4.1" evidence="6"/>
<organism evidence="6 7">
    <name type="scientific">Frankia casuarinae (strain DSM 45818 / CECT 9043 / HFP020203 / CcI3)</name>
    <dbReference type="NCBI Taxonomy" id="106370"/>
    <lineage>
        <taxon>Bacteria</taxon>
        <taxon>Bacillati</taxon>
        <taxon>Actinomycetota</taxon>
        <taxon>Actinomycetes</taxon>
        <taxon>Frankiales</taxon>
        <taxon>Frankiaceae</taxon>
        <taxon>Frankia</taxon>
    </lineage>
</organism>
<dbReference type="eggNOG" id="COG1071">
    <property type="taxonomic scope" value="Bacteria"/>
</dbReference>
<dbReference type="Proteomes" id="UP000001937">
    <property type="component" value="Chromosome"/>
</dbReference>
<feature type="domain" description="Dehydrogenase E1 component" evidence="5">
    <location>
        <begin position="68"/>
        <end position="335"/>
    </location>
</feature>
<dbReference type="HOGENOM" id="CLU_029393_1_0_11"/>
<protein>
    <submittedName>
        <fullName evidence="6">Pyruvate dehydrogenase</fullName>
        <ecNumber evidence="6">1.2.4.1</ecNumber>
    </submittedName>
</protein>
<dbReference type="Pfam" id="PF00676">
    <property type="entry name" value="E1_dh"/>
    <property type="match status" value="1"/>
</dbReference>
<dbReference type="PANTHER" id="PTHR43380">
    <property type="entry name" value="2-OXOISOVALERATE DEHYDROGENASE SUBUNIT ALPHA, MITOCHONDRIAL"/>
    <property type="match status" value="1"/>
</dbReference>
<dbReference type="GO" id="GO:0009083">
    <property type="term" value="P:branched-chain amino acid catabolic process"/>
    <property type="evidence" value="ECO:0007669"/>
    <property type="project" value="TreeGrafter"/>
</dbReference>
<keyword evidence="7" id="KW-1185">Reference proteome</keyword>
<dbReference type="PANTHER" id="PTHR43380:SF1">
    <property type="entry name" value="2-OXOISOVALERATE DEHYDROGENASE SUBUNIT ALPHA, MITOCHONDRIAL"/>
    <property type="match status" value="1"/>
</dbReference>
<evidence type="ECO:0000259" key="5">
    <source>
        <dbReference type="Pfam" id="PF00676"/>
    </source>
</evidence>
<comment type="cofactor">
    <cofactor evidence="1">
        <name>thiamine diphosphate</name>
        <dbReference type="ChEBI" id="CHEBI:58937"/>
    </cofactor>
</comment>
<accession>Q2JGZ0</accession>
<dbReference type="AlphaFoldDB" id="Q2JGZ0"/>
<dbReference type="SUPFAM" id="SSF52518">
    <property type="entry name" value="Thiamin diphosphate-binding fold (THDP-binding)"/>
    <property type="match status" value="1"/>
</dbReference>
<dbReference type="GO" id="GO:0004739">
    <property type="term" value="F:pyruvate dehydrogenase (acetyl-transferring) activity"/>
    <property type="evidence" value="ECO:0007669"/>
    <property type="project" value="UniProtKB-EC"/>
</dbReference>
<dbReference type="InterPro" id="IPR001017">
    <property type="entry name" value="DH_E1"/>
</dbReference>
<proteinExistence type="predicted"/>
<dbReference type="InterPro" id="IPR029061">
    <property type="entry name" value="THDP-binding"/>
</dbReference>
<dbReference type="PhylomeDB" id="Q2JGZ0"/>
<dbReference type="OrthoDB" id="9766715at2"/>
<reference evidence="6 7" key="1">
    <citation type="journal article" date="2007" name="Genome Res.">
        <title>Genome characteristics of facultatively symbiotic Frankia sp. strains reflect host range and host plant biogeography.</title>
        <authorList>
            <person name="Normand P."/>
            <person name="Lapierre P."/>
            <person name="Tisa L.S."/>
            <person name="Gogarten J.P."/>
            <person name="Alloisio N."/>
            <person name="Bagnarol E."/>
            <person name="Bassi C.A."/>
            <person name="Berry A.M."/>
            <person name="Bickhart D.M."/>
            <person name="Choisne N."/>
            <person name="Couloux A."/>
            <person name="Cournoyer B."/>
            <person name="Cruveiller S."/>
            <person name="Daubin V."/>
            <person name="Demange N."/>
            <person name="Francino M.P."/>
            <person name="Goltsman E."/>
            <person name="Huang Y."/>
            <person name="Kopp O.R."/>
            <person name="Labarre L."/>
            <person name="Lapidus A."/>
            <person name="Lavire C."/>
            <person name="Marechal J."/>
            <person name="Martinez M."/>
            <person name="Mastronunzio J.E."/>
            <person name="Mullin B.C."/>
            <person name="Niemann J."/>
            <person name="Pujic P."/>
            <person name="Rawnsley T."/>
            <person name="Rouy Z."/>
            <person name="Schenowitz C."/>
            <person name="Sellstedt A."/>
            <person name="Tavares F."/>
            <person name="Tomkins J.P."/>
            <person name="Vallenet D."/>
            <person name="Valverde C."/>
            <person name="Wall L.G."/>
            <person name="Wang Y."/>
            <person name="Medigue C."/>
            <person name="Benson D.R."/>
        </authorList>
    </citation>
    <scope>NUCLEOTIDE SEQUENCE [LARGE SCALE GENOMIC DNA]</scope>
    <source>
        <strain evidence="7">DSM 45818 / CECT 9043 / CcI3</strain>
    </source>
</reference>
<evidence type="ECO:0000313" key="6">
    <source>
        <dbReference type="EMBL" id="ABD09452.1"/>
    </source>
</evidence>
<dbReference type="Gene3D" id="3.40.50.970">
    <property type="match status" value="1"/>
</dbReference>
<dbReference type="STRING" id="106370.Francci3_0058"/>
<evidence type="ECO:0000256" key="3">
    <source>
        <dbReference type="ARBA" id="ARBA00023052"/>
    </source>
</evidence>
<dbReference type="RefSeq" id="WP_011434534.1">
    <property type="nucleotide sequence ID" value="NC_007777.1"/>
</dbReference>